<dbReference type="EMBL" id="UGHP01000001">
    <property type="protein sequence ID" value="STQ80599.1"/>
    <property type="molecule type" value="Genomic_DNA"/>
</dbReference>
<dbReference type="AlphaFoldDB" id="A0A377PKA1"/>
<evidence type="ECO:0000313" key="2">
    <source>
        <dbReference type="Proteomes" id="UP000254821"/>
    </source>
</evidence>
<protein>
    <submittedName>
        <fullName evidence="1">Uncharacterized protein</fullName>
    </submittedName>
</protein>
<name>A0A377PKA1_HAFAL</name>
<dbReference type="Proteomes" id="UP000254821">
    <property type="component" value="Unassembled WGS sequence"/>
</dbReference>
<sequence length="58" mass="6976">MKQIYKYLDELKDSYQQEHPSNKLPSGFYLTPEQRLEILKEILAPYSEEEEQLSKEAR</sequence>
<evidence type="ECO:0000313" key="1">
    <source>
        <dbReference type="EMBL" id="STQ80599.1"/>
    </source>
</evidence>
<reference evidence="1 2" key="1">
    <citation type="submission" date="2018-06" db="EMBL/GenBank/DDBJ databases">
        <authorList>
            <consortium name="Pathogen Informatics"/>
            <person name="Doyle S."/>
        </authorList>
    </citation>
    <scope>NUCLEOTIDE SEQUENCE [LARGE SCALE GENOMIC DNA]</scope>
    <source>
        <strain evidence="1 2">NCTC8105</strain>
    </source>
</reference>
<accession>A0A377PKA1</accession>
<dbReference type="GeneID" id="56892104"/>
<proteinExistence type="predicted"/>
<gene>
    <name evidence="1" type="ORF">NCTC8105_02723</name>
</gene>
<organism evidence="1 2">
    <name type="scientific">Hafnia alvei</name>
    <dbReference type="NCBI Taxonomy" id="569"/>
    <lineage>
        <taxon>Bacteria</taxon>
        <taxon>Pseudomonadati</taxon>
        <taxon>Pseudomonadota</taxon>
        <taxon>Gammaproteobacteria</taxon>
        <taxon>Enterobacterales</taxon>
        <taxon>Hafniaceae</taxon>
        <taxon>Hafnia</taxon>
    </lineage>
</organism>
<dbReference type="RefSeq" id="WP_166493260.1">
    <property type="nucleotide sequence ID" value="NZ_CALJTU010000059.1"/>
</dbReference>